<dbReference type="AlphaFoldDB" id="A0A061RN41"/>
<name>A0A061RN41_9CHLO</name>
<dbReference type="EMBL" id="GBEZ01011452">
    <property type="protein sequence ID" value="JAC74337.1"/>
    <property type="molecule type" value="Transcribed_RNA"/>
</dbReference>
<feature type="non-terminal residue" evidence="2">
    <location>
        <position position="71"/>
    </location>
</feature>
<protein>
    <submittedName>
        <fullName evidence="2">Uncharacterized protein</fullName>
    </submittedName>
</protein>
<feature type="non-terminal residue" evidence="2">
    <location>
        <position position="1"/>
    </location>
</feature>
<organism evidence="2">
    <name type="scientific">Tetraselmis sp. GSL018</name>
    <dbReference type="NCBI Taxonomy" id="582737"/>
    <lineage>
        <taxon>Eukaryota</taxon>
        <taxon>Viridiplantae</taxon>
        <taxon>Chlorophyta</taxon>
        <taxon>core chlorophytes</taxon>
        <taxon>Chlorodendrophyceae</taxon>
        <taxon>Chlorodendrales</taxon>
        <taxon>Chlorodendraceae</taxon>
        <taxon>Tetraselmis</taxon>
    </lineage>
</organism>
<proteinExistence type="predicted"/>
<feature type="region of interest" description="Disordered" evidence="1">
    <location>
        <begin position="1"/>
        <end position="71"/>
    </location>
</feature>
<evidence type="ECO:0000256" key="1">
    <source>
        <dbReference type="SAM" id="MobiDB-lite"/>
    </source>
</evidence>
<accession>A0A061RN41</accession>
<gene>
    <name evidence="2" type="ORF">TSPGSL018_26252</name>
</gene>
<evidence type="ECO:0000313" key="2">
    <source>
        <dbReference type="EMBL" id="JAC74337.1"/>
    </source>
</evidence>
<reference evidence="2" key="1">
    <citation type="submission" date="2014-05" db="EMBL/GenBank/DDBJ databases">
        <title>The transcriptome of the halophilic microalga Tetraselmis sp. GSL018 isolated from the Great Salt Lake, Utah.</title>
        <authorList>
            <person name="Jinkerson R.E."/>
            <person name="D'Adamo S."/>
            <person name="Posewitz M.C."/>
        </authorList>
    </citation>
    <scope>NUCLEOTIDE SEQUENCE</scope>
    <source>
        <strain evidence="2">GSL018</strain>
    </source>
</reference>
<sequence>TGAAGGALTPRDARKKRAPQAQRSDKKILLPLLTAPPSRWKRSRDDESPASEGKPQPAAPGNARRTGILQQ</sequence>